<gene>
    <name evidence="6" type="ORF">HU751_01410</name>
</gene>
<name>A0A923G5A4_9PSED</name>
<dbReference type="PANTHER" id="PTHR37419:SF1">
    <property type="entry name" value="SERINE_THREONINE-PROTEIN KINASE TOXIN HIPA"/>
    <property type="match status" value="1"/>
</dbReference>
<dbReference type="PANTHER" id="PTHR37419">
    <property type="entry name" value="SERINE/THREONINE-PROTEIN KINASE TOXIN HIPA"/>
    <property type="match status" value="1"/>
</dbReference>
<dbReference type="GO" id="GO:0005829">
    <property type="term" value="C:cytosol"/>
    <property type="evidence" value="ECO:0007669"/>
    <property type="project" value="TreeGrafter"/>
</dbReference>
<protein>
    <submittedName>
        <fullName evidence="6">HipA domain-containing protein</fullName>
    </submittedName>
</protein>
<sequence>MRMLEVLINADHVATLRDDGGVWSLSYTSGWRSSTTGYDLSPALPRARETIVDSSSYRPVQWFFDNLLPEEHARSLLANDARIEFADAFGLLGYYGSESAGAITLLEDLAQDQPDGLRPLTDARLSERIRNLPHSALTTGAPKRMSLAGAQHKLPVVIVGNALFEPEGSTPSTHILKPDHPLRELYDATAINEWFVMRLARVMNLAVPDVSFRRVPEAVYLIERFDRMRHGERLERIHVLDACQLLALDKSFKYHQATPETLLKILGLVRNVAQTRMQLFRWLVFNILVGNNDAHLKNLSFFMHPDACYLAPHYDLLCTAVYGDSAAPWLDAELVWKPDGVRTHGEVTRDSVLSLGEAIGVRGALGQRIIDELVPGTETQAKALLDQHVDGLSAGESRLVRRIVHGVIHDMTQRLRY</sequence>
<keyword evidence="3" id="KW-0418">Kinase</keyword>
<comment type="caution">
    <text evidence="6">The sequence shown here is derived from an EMBL/GenBank/DDBJ whole genome shotgun (WGS) entry which is preliminary data.</text>
</comment>
<dbReference type="EMBL" id="JABWRJ010000001">
    <property type="protein sequence ID" value="MBC3444410.1"/>
    <property type="molecule type" value="Genomic_DNA"/>
</dbReference>
<organism evidence="6">
    <name type="scientific">Pseudomonas peradeniyensis</name>
    <dbReference type="NCBI Taxonomy" id="2745488"/>
    <lineage>
        <taxon>Bacteria</taxon>
        <taxon>Pseudomonadati</taxon>
        <taxon>Pseudomonadota</taxon>
        <taxon>Gammaproteobacteria</taxon>
        <taxon>Pseudomonadales</taxon>
        <taxon>Pseudomonadaceae</taxon>
        <taxon>Pseudomonas</taxon>
    </lineage>
</organism>
<proteinExistence type="inferred from homology"/>
<dbReference type="AlphaFoldDB" id="A0A923G5A4"/>
<evidence type="ECO:0000313" key="6">
    <source>
        <dbReference type="EMBL" id="MBC3444410.1"/>
    </source>
</evidence>
<dbReference type="NCBIfam" id="TIGR03071">
    <property type="entry name" value="couple_hipA"/>
    <property type="match status" value="1"/>
</dbReference>
<dbReference type="Pfam" id="PF07804">
    <property type="entry name" value="HipA_C"/>
    <property type="match status" value="1"/>
</dbReference>
<dbReference type="InterPro" id="IPR012893">
    <property type="entry name" value="HipA-like_C"/>
</dbReference>
<dbReference type="Pfam" id="PF13657">
    <property type="entry name" value="Couple_hipA"/>
    <property type="match status" value="1"/>
</dbReference>
<dbReference type="Gene3D" id="1.10.1070.20">
    <property type="match status" value="1"/>
</dbReference>
<dbReference type="InterPro" id="IPR017508">
    <property type="entry name" value="HipA_N1"/>
</dbReference>
<dbReference type="InterPro" id="IPR052028">
    <property type="entry name" value="HipA_Ser/Thr_kinase"/>
</dbReference>
<feature type="domain" description="HipA-like C-terminal" evidence="4">
    <location>
        <begin position="145"/>
        <end position="372"/>
    </location>
</feature>
<feature type="domain" description="HipA N-terminal subdomain 1" evidence="5">
    <location>
        <begin position="4"/>
        <end position="105"/>
    </location>
</feature>
<dbReference type="GO" id="GO:0004674">
    <property type="term" value="F:protein serine/threonine kinase activity"/>
    <property type="evidence" value="ECO:0007669"/>
    <property type="project" value="TreeGrafter"/>
</dbReference>
<evidence type="ECO:0000256" key="1">
    <source>
        <dbReference type="ARBA" id="ARBA00010164"/>
    </source>
</evidence>
<evidence type="ECO:0000256" key="3">
    <source>
        <dbReference type="ARBA" id="ARBA00022777"/>
    </source>
</evidence>
<reference evidence="6" key="1">
    <citation type="journal article" date="2020" name="Microorganisms">
        <title>Reliable Identification of Environmental Pseudomonas Isolates Using the rpoD Gene.</title>
        <authorList>
            <consortium name="The Broad Institute Genome Sequencing Platform"/>
            <person name="Girard L."/>
            <person name="Lood C."/>
            <person name="Rokni-Zadeh H."/>
            <person name="van Noort V."/>
            <person name="Lavigne R."/>
            <person name="De Mot R."/>
        </authorList>
    </citation>
    <scope>NUCLEOTIDE SEQUENCE</scope>
    <source>
        <strain evidence="6">BW13M1</strain>
    </source>
</reference>
<accession>A0A923G5A4</accession>
<keyword evidence="2" id="KW-0808">Transferase</keyword>
<comment type="similarity">
    <text evidence="1">Belongs to the HipA Ser/Thr kinase family.</text>
</comment>
<evidence type="ECO:0000259" key="4">
    <source>
        <dbReference type="Pfam" id="PF07804"/>
    </source>
</evidence>
<evidence type="ECO:0000259" key="5">
    <source>
        <dbReference type="Pfam" id="PF13657"/>
    </source>
</evidence>
<evidence type="ECO:0000256" key="2">
    <source>
        <dbReference type="ARBA" id="ARBA00022679"/>
    </source>
</evidence>
<reference evidence="6" key="2">
    <citation type="submission" date="2020-07" db="EMBL/GenBank/DDBJ databases">
        <authorList>
            <person name="Lood C."/>
            <person name="Girard L."/>
        </authorList>
    </citation>
    <scope>NUCLEOTIDE SEQUENCE</scope>
    <source>
        <strain evidence="6">BW13M1</strain>
    </source>
</reference>